<dbReference type="PANTHER" id="PTHR21346">
    <property type="entry name" value="FUN14 DOMAIN CONTAINING"/>
    <property type="match status" value="1"/>
</dbReference>
<name>A0A7S3P9I9_9STRA</name>
<evidence type="ECO:0000256" key="3">
    <source>
        <dbReference type="ARBA" id="ARBA00022692"/>
    </source>
</evidence>
<evidence type="ECO:0000256" key="1">
    <source>
        <dbReference type="ARBA" id="ARBA00004370"/>
    </source>
</evidence>
<feature type="transmembrane region" description="Helical" evidence="6">
    <location>
        <begin position="42"/>
        <end position="65"/>
    </location>
</feature>
<sequence length="122" mass="12919">MTEAKDAVESYIEKAKPILAKLSFGAIMGYCSGVALKKVGKALAIIVGIGFIGLQTASSTGYIAVDWTKIVDEVKKKADTNADGSIDGEDVKTYWKKFKSLMTNKVPSAGGFGLGFLFGMKA</sequence>
<evidence type="ECO:0000256" key="2">
    <source>
        <dbReference type="ARBA" id="ARBA00009160"/>
    </source>
</evidence>
<comment type="similarity">
    <text evidence="2">Belongs to the FUN14 family.</text>
</comment>
<reference evidence="7" key="1">
    <citation type="submission" date="2021-01" db="EMBL/GenBank/DDBJ databases">
        <authorList>
            <person name="Corre E."/>
            <person name="Pelletier E."/>
            <person name="Niang G."/>
            <person name="Scheremetjew M."/>
            <person name="Finn R."/>
            <person name="Kale V."/>
            <person name="Holt S."/>
            <person name="Cochrane G."/>
            <person name="Meng A."/>
            <person name="Brown T."/>
            <person name="Cohen L."/>
        </authorList>
    </citation>
    <scope>NUCLEOTIDE SEQUENCE</scope>
    <source>
        <strain evidence="7">CCMP127</strain>
    </source>
</reference>
<organism evidence="7">
    <name type="scientific">Amphora coffeiformis</name>
    <dbReference type="NCBI Taxonomy" id="265554"/>
    <lineage>
        <taxon>Eukaryota</taxon>
        <taxon>Sar</taxon>
        <taxon>Stramenopiles</taxon>
        <taxon>Ochrophyta</taxon>
        <taxon>Bacillariophyta</taxon>
        <taxon>Bacillariophyceae</taxon>
        <taxon>Bacillariophycidae</taxon>
        <taxon>Thalassiophysales</taxon>
        <taxon>Catenulaceae</taxon>
        <taxon>Amphora</taxon>
    </lineage>
</organism>
<dbReference type="Pfam" id="PF04930">
    <property type="entry name" value="FUN14"/>
    <property type="match status" value="1"/>
</dbReference>
<dbReference type="GO" id="GO:0005741">
    <property type="term" value="C:mitochondrial outer membrane"/>
    <property type="evidence" value="ECO:0007669"/>
    <property type="project" value="TreeGrafter"/>
</dbReference>
<protein>
    <submittedName>
        <fullName evidence="7">Uncharacterized protein</fullName>
    </submittedName>
</protein>
<keyword evidence="4 6" id="KW-1133">Transmembrane helix</keyword>
<dbReference type="EMBL" id="HBIM01025170">
    <property type="protein sequence ID" value="CAE0422100.1"/>
    <property type="molecule type" value="Transcribed_RNA"/>
</dbReference>
<evidence type="ECO:0000256" key="4">
    <source>
        <dbReference type="ARBA" id="ARBA00022989"/>
    </source>
</evidence>
<keyword evidence="5 6" id="KW-0472">Membrane</keyword>
<dbReference type="InterPro" id="IPR007014">
    <property type="entry name" value="FUN14"/>
</dbReference>
<comment type="subcellular location">
    <subcellularLocation>
        <location evidence="1">Membrane</location>
    </subcellularLocation>
</comment>
<proteinExistence type="inferred from homology"/>
<gene>
    <name evidence="7" type="ORF">ACOF00016_LOCUS18694</name>
</gene>
<dbReference type="InterPro" id="IPR018247">
    <property type="entry name" value="EF_Hand_1_Ca_BS"/>
</dbReference>
<accession>A0A7S3P9I9</accession>
<dbReference type="PROSITE" id="PS00018">
    <property type="entry name" value="EF_HAND_1"/>
    <property type="match status" value="1"/>
</dbReference>
<evidence type="ECO:0000256" key="5">
    <source>
        <dbReference type="ARBA" id="ARBA00023136"/>
    </source>
</evidence>
<evidence type="ECO:0000313" key="7">
    <source>
        <dbReference type="EMBL" id="CAE0422100.1"/>
    </source>
</evidence>
<evidence type="ECO:0000256" key="6">
    <source>
        <dbReference type="SAM" id="Phobius"/>
    </source>
</evidence>
<dbReference type="AlphaFoldDB" id="A0A7S3P9I9"/>
<keyword evidence="3 6" id="KW-0812">Transmembrane</keyword>
<dbReference type="PANTHER" id="PTHR21346:SF0">
    <property type="entry name" value="RE45833P"/>
    <property type="match status" value="1"/>
</dbReference>
<dbReference type="GO" id="GO:0000422">
    <property type="term" value="P:autophagy of mitochondrion"/>
    <property type="evidence" value="ECO:0007669"/>
    <property type="project" value="TreeGrafter"/>
</dbReference>